<sequence length="58" mass="6476">MTSARIQVRIGIARREPNHKPPSFTKHGGNARIRTVGASAKKKTLLNYLPKTEVIFMS</sequence>
<dbReference type="EMBL" id="BK015910">
    <property type="protein sequence ID" value="DAF84850.1"/>
    <property type="molecule type" value="Genomic_DNA"/>
</dbReference>
<proteinExistence type="predicted"/>
<accession>A0A8S5TRL7</accession>
<evidence type="ECO:0000313" key="1">
    <source>
        <dbReference type="EMBL" id="DAF84850.1"/>
    </source>
</evidence>
<reference evidence="1" key="1">
    <citation type="journal article" date="2021" name="Proc. Natl. Acad. Sci. U.S.A.">
        <title>A Catalog of Tens of Thousands of Viruses from Human Metagenomes Reveals Hidden Associations with Chronic Diseases.</title>
        <authorList>
            <person name="Tisza M.J."/>
            <person name="Buck C.B."/>
        </authorList>
    </citation>
    <scope>NUCLEOTIDE SEQUENCE</scope>
    <source>
        <strain evidence="1">Ct1SN28</strain>
    </source>
</reference>
<organism evidence="1">
    <name type="scientific">Siphoviridae sp. ct1SN28</name>
    <dbReference type="NCBI Taxonomy" id="2825308"/>
    <lineage>
        <taxon>Viruses</taxon>
        <taxon>Duplodnaviria</taxon>
        <taxon>Heunggongvirae</taxon>
        <taxon>Uroviricota</taxon>
        <taxon>Caudoviricetes</taxon>
    </lineage>
</organism>
<protein>
    <submittedName>
        <fullName evidence="1">Uncharacterized protein</fullName>
    </submittedName>
</protein>
<name>A0A8S5TRL7_9CAUD</name>